<sequence length="164" mass="18657">MSSPINNSNYAKMTNTNVVYVRIDKFNSGSFLIKDRNTVIGTVGPRGSFRDFPKEFSGANKKPSLSWGFKYINANNATFVIAFYKKRKFFPDDHIGEIELKVSDFTPNKVIQREYPLRAYTHRDIPAKVKITVHVDELGAPAFKETKIAQSRPLDYASLTTFSH</sequence>
<dbReference type="InterPro" id="IPR035892">
    <property type="entry name" value="C2_domain_sf"/>
</dbReference>
<accession>A2FIS2</accession>
<dbReference type="KEGG" id="tva:4752952"/>
<keyword evidence="2" id="KW-1185">Reference proteome</keyword>
<organism evidence="1 2">
    <name type="scientific">Trichomonas vaginalis (strain ATCC PRA-98 / G3)</name>
    <dbReference type="NCBI Taxonomy" id="412133"/>
    <lineage>
        <taxon>Eukaryota</taxon>
        <taxon>Metamonada</taxon>
        <taxon>Parabasalia</taxon>
        <taxon>Trichomonadida</taxon>
        <taxon>Trichomonadidae</taxon>
        <taxon>Trichomonas</taxon>
    </lineage>
</organism>
<evidence type="ECO:0000313" key="1">
    <source>
        <dbReference type="EMBL" id="EAX95208.1"/>
    </source>
</evidence>
<dbReference type="AlphaFoldDB" id="A2FIS2"/>
<dbReference type="EMBL" id="DS113818">
    <property type="protein sequence ID" value="EAX95208.1"/>
    <property type="molecule type" value="Genomic_DNA"/>
</dbReference>
<evidence type="ECO:0000313" key="2">
    <source>
        <dbReference type="Proteomes" id="UP000001542"/>
    </source>
</evidence>
<dbReference type="Gene3D" id="2.60.40.150">
    <property type="entry name" value="C2 domain"/>
    <property type="match status" value="1"/>
</dbReference>
<reference evidence="1" key="2">
    <citation type="journal article" date="2007" name="Science">
        <title>Draft genome sequence of the sexually transmitted pathogen Trichomonas vaginalis.</title>
        <authorList>
            <person name="Carlton J.M."/>
            <person name="Hirt R.P."/>
            <person name="Silva J.C."/>
            <person name="Delcher A.L."/>
            <person name="Schatz M."/>
            <person name="Zhao Q."/>
            <person name="Wortman J.R."/>
            <person name="Bidwell S.L."/>
            <person name="Alsmark U.C.M."/>
            <person name="Besteiro S."/>
            <person name="Sicheritz-Ponten T."/>
            <person name="Noel C.J."/>
            <person name="Dacks J.B."/>
            <person name="Foster P.G."/>
            <person name="Simillion C."/>
            <person name="Van de Peer Y."/>
            <person name="Miranda-Saavedra D."/>
            <person name="Barton G.J."/>
            <person name="Westrop G.D."/>
            <person name="Mueller S."/>
            <person name="Dessi D."/>
            <person name="Fiori P.L."/>
            <person name="Ren Q."/>
            <person name="Paulsen I."/>
            <person name="Zhang H."/>
            <person name="Bastida-Corcuera F.D."/>
            <person name="Simoes-Barbosa A."/>
            <person name="Brown M.T."/>
            <person name="Hayes R.D."/>
            <person name="Mukherjee M."/>
            <person name="Okumura C.Y."/>
            <person name="Schneider R."/>
            <person name="Smith A.J."/>
            <person name="Vanacova S."/>
            <person name="Villalvazo M."/>
            <person name="Haas B.J."/>
            <person name="Pertea M."/>
            <person name="Feldblyum T.V."/>
            <person name="Utterback T.R."/>
            <person name="Shu C.L."/>
            <person name="Osoegawa K."/>
            <person name="de Jong P.J."/>
            <person name="Hrdy I."/>
            <person name="Horvathova L."/>
            <person name="Zubacova Z."/>
            <person name="Dolezal P."/>
            <person name="Malik S.B."/>
            <person name="Logsdon J.M. Jr."/>
            <person name="Henze K."/>
            <person name="Gupta A."/>
            <person name="Wang C.C."/>
            <person name="Dunne R.L."/>
            <person name="Upcroft J.A."/>
            <person name="Upcroft P."/>
            <person name="White O."/>
            <person name="Salzberg S.L."/>
            <person name="Tang P."/>
            <person name="Chiu C.-H."/>
            <person name="Lee Y.-S."/>
            <person name="Embley T.M."/>
            <person name="Coombs G.H."/>
            <person name="Mottram J.C."/>
            <person name="Tachezy J."/>
            <person name="Fraser-Liggett C.M."/>
            <person name="Johnson P.J."/>
        </authorList>
    </citation>
    <scope>NUCLEOTIDE SEQUENCE [LARGE SCALE GENOMIC DNA]</scope>
    <source>
        <strain evidence="1">G3</strain>
    </source>
</reference>
<dbReference type="RefSeq" id="XP_001308138.1">
    <property type="nucleotide sequence ID" value="XM_001308137.1"/>
</dbReference>
<reference evidence="1" key="1">
    <citation type="submission" date="2006-10" db="EMBL/GenBank/DDBJ databases">
        <authorList>
            <person name="Amadeo P."/>
            <person name="Zhao Q."/>
            <person name="Wortman J."/>
            <person name="Fraser-Liggett C."/>
            <person name="Carlton J."/>
        </authorList>
    </citation>
    <scope>NUCLEOTIDE SEQUENCE</scope>
    <source>
        <strain evidence="1">G3</strain>
    </source>
</reference>
<protein>
    <submittedName>
        <fullName evidence="1">Uncharacterized protein</fullName>
    </submittedName>
</protein>
<dbReference type="VEuPathDB" id="TrichDB:TVAGG3_0389260"/>
<dbReference type="VEuPathDB" id="TrichDB:TVAG_443200"/>
<dbReference type="Proteomes" id="UP000001542">
    <property type="component" value="Unassembled WGS sequence"/>
</dbReference>
<proteinExistence type="predicted"/>
<name>A2FIS2_TRIV3</name>
<gene>
    <name evidence="1" type="ORF">TVAG_443200</name>
</gene>
<dbReference type="InParanoid" id="A2FIS2"/>